<evidence type="ECO:0000313" key="5">
    <source>
        <dbReference type="Proteomes" id="UP000325516"/>
    </source>
</evidence>
<dbReference type="EMBL" id="CP044232">
    <property type="protein sequence ID" value="QEW04059.1"/>
    <property type="molecule type" value="Genomic_DNA"/>
</dbReference>
<evidence type="ECO:0000256" key="1">
    <source>
        <dbReference type="ARBA" id="ARBA00022679"/>
    </source>
</evidence>
<evidence type="ECO:0000256" key="2">
    <source>
        <dbReference type="ARBA" id="ARBA00023315"/>
    </source>
</evidence>
<dbReference type="Gene3D" id="3.40.630.30">
    <property type="match status" value="1"/>
</dbReference>
<proteinExistence type="predicted"/>
<reference evidence="5" key="1">
    <citation type="submission" date="2019-09" db="EMBL/GenBank/DDBJ databases">
        <title>Mumia zhuanghuii sp. nov. isolated from the intestinal contents of plateau pika (Ochotona curzoniae) in the Qinghai-Tibet plateau of China.</title>
        <authorList>
            <person name="Tian Z."/>
        </authorList>
    </citation>
    <scope>NUCLEOTIDE SEQUENCE [LARGE SCALE GENOMIC DNA]</scope>
    <source>
        <strain evidence="5">L-031</strain>
    </source>
</reference>
<dbReference type="GO" id="GO:0016747">
    <property type="term" value="F:acyltransferase activity, transferring groups other than amino-acyl groups"/>
    <property type="evidence" value="ECO:0007669"/>
    <property type="project" value="InterPro"/>
</dbReference>
<dbReference type="PROSITE" id="PS51186">
    <property type="entry name" value="GNAT"/>
    <property type="match status" value="1"/>
</dbReference>
<evidence type="ECO:0000259" key="3">
    <source>
        <dbReference type="PROSITE" id="PS51186"/>
    </source>
</evidence>
<dbReference type="InterPro" id="IPR000182">
    <property type="entry name" value="GNAT_dom"/>
</dbReference>
<dbReference type="InterPro" id="IPR016181">
    <property type="entry name" value="Acyl_CoA_acyltransferase"/>
</dbReference>
<dbReference type="CDD" id="cd04301">
    <property type="entry name" value="NAT_SF"/>
    <property type="match status" value="1"/>
</dbReference>
<accession>A0A5J6L5X5</accession>
<dbReference type="SUPFAM" id="SSF55729">
    <property type="entry name" value="Acyl-CoA N-acyltransferases (Nat)"/>
    <property type="match status" value="1"/>
</dbReference>
<dbReference type="Pfam" id="PF00583">
    <property type="entry name" value="Acetyltransf_1"/>
    <property type="match status" value="1"/>
</dbReference>
<dbReference type="InterPro" id="IPR050832">
    <property type="entry name" value="Bact_Acetyltransf"/>
</dbReference>
<sequence length="164" mass="17616">MASSRSSEPQARVRPIETADAGEVLTLQRAAFVSEALIYGDVDTPPLTQTLPELEAELVENLGCVALDGSRIVAAARAQRDGDLLLIGRIAVAPDMQGAGLGSLILHAVEERGREAGAREAELFTGRLSEANLRLYTREGYRETERAGGETGEDQIFLRKSLVP</sequence>
<gene>
    <name evidence="4" type="ORF">F6J85_13820</name>
</gene>
<dbReference type="RefSeq" id="WP_150925829.1">
    <property type="nucleotide sequence ID" value="NZ_CP044232.1"/>
</dbReference>
<feature type="domain" description="N-acetyltransferase" evidence="3">
    <location>
        <begin position="11"/>
        <end position="163"/>
    </location>
</feature>
<keyword evidence="2" id="KW-0012">Acyltransferase</keyword>
<dbReference type="Proteomes" id="UP000325516">
    <property type="component" value="Chromosome"/>
</dbReference>
<dbReference type="KEGG" id="mlz:F6J85_13820"/>
<protein>
    <submittedName>
        <fullName evidence="4">GNAT family N-acetyltransferase</fullName>
    </submittedName>
</protein>
<evidence type="ECO:0000313" key="4">
    <source>
        <dbReference type="EMBL" id="QEW04059.1"/>
    </source>
</evidence>
<dbReference type="PANTHER" id="PTHR43877">
    <property type="entry name" value="AMINOALKYLPHOSPHONATE N-ACETYLTRANSFERASE-RELATED-RELATED"/>
    <property type="match status" value="1"/>
</dbReference>
<organism evidence="4 5">
    <name type="scientific">Microbacterium lushaniae</name>
    <dbReference type="NCBI Taxonomy" id="2614639"/>
    <lineage>
        <taxon>Bacteria</taxon>
        <taxon>Bacillati</taxon>
        <taxon>Actinomycetota</taxon>
        <taxon>Actinomycetes</taxon>
        <taxon>Micrococcales</taxon>
        <taxon>Microbacteriaceae</taxon>
        <taxon>Microbacterium</taxon>
    </lineage>
</organism>
<dbReference type="AlphaFoldDB" id="A0A5J6L5X5"/>
<name>A0A5J6L5X5_9MICO</name>
<keyword evidence="1 4" id="KW-0808">Transferase</keyword>
<keyword evidence="5" id="KW-1185">Reference proteome</keyword>